<sequence length="60" mass="6934">MPKEMLQELIGKDCIITIFNDFGSIQGKLITVEENWIKVEEKKKVRIINGDMIKDISVLK</sequence>
<name>A0A7M2RKM5_9FIRM</name>
<protein>
    <recommendedName>
        <fullName evidence="3">DUF2642 domain-containing protein</fullName>
    </recommendedName>
</protein>
<evidence type="ECO:0008006" key="3">
    <source>
        <dbReference type="Google" id="ProtNLM"/>
    </source>
</evidence>
<evidence type="ECO:0000313" key="1">
    <source>
        <dbReference type="EMBL" id="QOV20678.1"/>
    </source>
</evidence>
<gene>
    <name evidence="1" type="ORF">INP51_07035</name>
</gene>
<dbReference type="Proteomes" id="UP000593601">
    <property type="component" value="Chromosome"/>
</dbReference>
<dbReference type="EMBL" id="CP063304">
    <property type="protein sequence ID" value="QOV20678.1"/>
    <property type="molecule type" value="Genomic_DNA"/>
</dbReference>
<accession>A0A7M2RKM5</accession>
<dbReference type="AlphaFoldDB" id="A0A7M2RKM5"/>
<dbReference type="RefSeq" id="WP_193736992.1">
    <property type="nucleotide sequence ID" value="NZ_CP063304.1"/>
</dbReference>
<keyword evidence="2" id="KW-1185">Reference proteome</keyword>
<dbReference type="KEGG" id="bliq:INP51_07035"/>
<organism evidence="1 2">
    <name type="scientific">Blautia liquoris</name>
    <dbReference type="NCBI Taxonomy" id="2779518"/>
    <lineage>
        <taxon>Bacteria</taxon>
        <taxon>Bacillati</taxon>
        <taxon>Bacillota</taxon>
        <taxon>Clostridia</taxon>
        <taxon>Lachnospirales</taxon>
        <taxon>Lachnospiraceae</taxon>
        <taxon>Blautia</taxon>
    </lineage>
</organism>
<reference evidence="1 2" key="1">
    <citation type="submission" date="2020-10" db="EMBL/GenBank/DDBJ databases">
        <title>Blautia liquoris sp.nov., isolated from the mud in a fermentation cellar used for the production of Chinese strong-flavoured liquor.</title>
        <authorList>
            <person name="Lu L."/>
        </authorList>
    </citation>
    <scope>NUCLEOTIDE SEQUENCE [LARGE SCALE GENOMIC DNA]</scope>
    <source>
        <strain evidence="1 2">LZLJ-3</strain>
    </source>
</reference>
<proteinExistence type="predicted"/>
<evidence type="ECO:0000313" key="2">
    <source>
        <dbReference type="Proteomes" id="UP000593601"/>
    </source>
</evidence>